<feature type="transmembrane region" description="Helical" evidence="3">
    <location>
        <begin position="41"/>
        <end position="60"/>
    </location>
</feature>
<keyword evidence="5" id="KW-1185">Reference proteome</keyword>
<feature type="transmembrane region" description="Helical" evidence="3">
    <location>
        <begin position="463"/>
        <end position="485"/>
    </location>
</feature>
<name>A0A067BV52_SAPPC</name>
<feature type="transmembrane region" description="Helical" evidence="3">
    <location>
        <begin position="421"/>
        <end position="442"/>
    </location>
</feature>
<dbReference type="AlphaFoldDB" id="A0A067BV52"/>
<keyword evidence="1" id="KW-0813">Transport</keyword>
<keyword evidence="3" id="KW-1133">Transmembrane helix</keyword>
<evidence type="ECO:0000256" key="2">
    <source>
        <dbReference type="ARBA" id="ARBA00022737"/>
    </source>
</evidence>
<dbReference type="GO" id="GO:0140359">
    <property type="term" value="F:ABC-type transporter activity"/>
    <property type="evidence" value="ECO:0007669"/>
    <property type="project" value="InterPro"/>
</dbReference>
<feature type="transmembrane region" description="Helical" evidence="3">
    <location>
        <begin position="505"/>
        <end position="529"/>
    </location>
</feature>
<reference evidence="4 5" key="1">
    <citation type="journal article" date="2013" name="PLoS Genet.">
        <title>Distinctive expansion of potential virulence genes in the genome of the oomycete fish pathogen Saprolegnia parasitica.</title>
        <authorList>
            <person name="Jiang R.H."/>
            <person name="de Bruijn I."/>
            <person name="Haas B.J."/>
            <person name="Belmonte R."/>
            <person name="Lobach L."/>
            <person name="Christie J."/>
            <person name="van den Ackerveken G."/>
            <person name="Bottin A."/>
            <person name="Bulone V."/>
            <person name="Diaz-Moreno S.M."/>
            <person name="Dumas B."/>
            <person name="Fan L."/>
            <person name="Gaulin E."/>
            <person name="Govers F."/>
            <person name="Grenville-Briggs L.J."/>
            <person name="Horner N.R."/>
            <person name="Levin J.Z."/>
            <person name="Mammella M."/>
            <person name="Meijer H.J."/>
            <person name="Morris P."/>
            <person name="Nusbaum C."/>
            <person name="Oome S."/>
            <person name="Phillips A.J."/>
            <person name="van Rooyen D."/>
            <person name="Rzeszutek E."/>
            <person name="Saraiva M."/>
            <person name="Secombes C.J."/>
            <person name="Seidl M.F."/>
            <person name="Snel B."/>
            <person name="Stassen J.H."/>
            <person name="Sykes S."/>
            <person name="Tripathy S."/>
            <person name="van den Berg H."/>
            <person name="Vega-Arreguin J.C."/>
            <person name="Wawra S."/>
            <person name="Young S.K."/>
            <person name="Zeng Q."/>
            <person name="Dieguez-Uribeondo J."/>
            <person name="Russ C."/>
            <person name="Tyler B.M."/>
            <person name="van West P."/>
        </authorList>
    </citation>
    <scope>NUCLEOTIDE SEQUENCE [LARGE SCALE GENOMIC DNA]</scope>
    <source>
        <strain evidence="4 5">CBS 223.65</strain>
    </source>
</reference>
<evidence type="ECO:0000256" key="3">
    <source>
        <dbReference type="SAM" id="Phobius"/>
    </source>
</evidence>
<protein>
    <submittedName>
        <fullName evidence="4">Uncharacterized protein</fullName>
    </submittedName>
</protein>
<dbReference type="VEuPathDB" id="FungiDB:SPRG_10967"/>
<dbReference type="RefSeq" id="XP_012207185.1">
    <property type="nucleotide sequence ID" value="XM_012351795.1"/>
</dbReference>
<dbReference type="OrthoDB" id="163081at2759"/>
<evidence type="ECO:0000313" key="5">
    <source>
        <dbReference type="Proteomes" id="UP000030745"/>
    </source>
</evidence>
<dbReference type="GO" id="GO:0016020">
    <property type="term" value="C:membrane"/>
    <property type="evidence" value="ECO:0007669"/>
    <property type="project" value="InterPro"/>
</dbReference>
<accession>A0A067BV52</accession>
<keyword evidence="2" id="KW-0677">Repeat</keyword>
<keyword evidence="3" id="KW-0812">Transmembrane</keyword>
<dbReference type="PANTHER" id="PTHR19229:SF36">
    <property type="entry name" value="ATP-BINDING CASSETTE SUB-FAMILY A MEMBER 2"/>
    <property type="match status" value="1"/>
</dbReference>
<dbReference type="PANTHER" id="PTHR19229">
    <property type="entry name" value="ATP-BINDING CASSETTE TRANSPORTER SUBFAMILY A ABCA"/>
    <property type="match status" value="1"/>
</dbReference>
<evidence type="ECO:0000313" key="4">
    <source>
        <dbReference type="EMBL" id="KDO22148.1"/>
    </source>
</evidence>
<dbReference type="OMA" id="ICQRSRT"/>
<keyword evidence="3" id="KW-0472">Membrane</keyword>
<dbReference type="GO" id="GO:0005319">
    <property type="term" value="F:lipid transporter activity"/>
    <property type="evidence" value="ECO:0007669"/>
    <property type="project" value="TreeGrafter"/>
</dbReference>
<gene>
    <name evidence="4" type="ORF">SPRG_10967</name>
</gene>
<dbReference type="InterPro" id="IPR026082">
    <property type="entry name" value="ABCA"/>
</dbReference>
<dbReference type="GeneID" id="24133048"/>
<dbReference type="KEGG" id="spar:SPRG_10967"/>
<sequence length="531" mass="56924">MALPVPATHSPNPFRSLMTRPRHHVRTLLWKNALLKRRHPIRLVFELVLPVVFILILGILKGQAADITVPSGWSDNMESTFSSSASVAPTYSVYQGYPATSPAPAKFAATEATISGLLLRLSAMSLAEGRRLDDLSASDRQTCSSLFLFRGAVSTDPTSPHTVPAACAGKVVPYKLAIVPDTTYTRAYFAAAVHAWYPRVPLTNASRSLTIPSFLDAIAFYPDEAALDDYVSGGSYGQDLSHPKIYAAIVFDAATPRLGTAGALAYTLRFNATSGDAPSTTGTGVDLNQKALVATPYQRYARHGFLALQTLLTRFAACVPSWNGSAPGACTVAASTSLQSDALDDRFMVQVQNDDALLTAVAAFNKAYGTSLTLRELPLDARRLLLVPLRQAPQPYFGGLVLPLPIAAYKASPCFATAGDFFSFVFVVSYVQLVTGLLVALVKEKETKAREMTKVLGVTDGAIVASWMLTYGVLVLVVAALQTLALPWISFLPTCMDAAQVVESIGFAVVAFGFFMMPATKLVIALWLAPK</sequence>
<evidence type="ECO:0000256" key="1">
    <source>
        <dbReference type="ARBA" id="ARBA00022448"/>
    </source>
</evidence>
<dbReference type="EMBL" id="KK583274">
    <property type="protein sequence ID" value="KDO22148.1"/>
    <property type="molecule type" value="Genomic_DNA"/>
</dbReference>
<organism evidence="4 5">
    <name type="scientific">Saprolegnia parasitica (strain CBS 223.65)</name>
    <dbReference type="NCBI Taxonomy" id="695850"/>
    <lineage>
        <taxon>Eukaryota</taxon>
        <taxon>Sar</taxon>
        <taxon>Stramenopiles</taxon>
        <taxon>Oomycota</taxon>
        <taxon>Saprolegniomycetes</taxon>
        <taxon>Saprolegniales</taxon>
        <taxon>Saprolegniaceae</taxon>
        <taxon>Saprolegnia</taxon>
    </lineage>
</organism>
<proteinExistence type="predicted"/>
<dbReference type="Proteomes" id="UP000030745">
    <property type="component" value="Unassembled WGS sequence"/>
</dbReference>